<dbReference type="GO" id="GO:0003887">
    <property type="term" value="F:DNA-directed DNA polymerase activity"/>
    <property type="evidence" value="ECO:0007669"/>
    <property type="project" value="UniProtKB-UniRule"/>
</dbReference>
<dbReference type="GO" id="GO:0005634">
    <property type="term" value="C:nucleus"/>
    <property type="evidence" value="ECO:0007669"/>
    <property type="project" value="UniProtKB-SubCell"/>
</dbReference>
<dbReference type="PRINTS" id="PR00869">
    <property type="entry name" value="DNAPOLX"/>
</dbReference>
<keyword evidence="4 9" id="KW-0227">DNA damage</keyword>
<dbReference type="InterPro" id="IPR001357">
    <property type="entry name" value="BRCT_dom"/>
</dbReference>
<dbReference type="PROSITE" id="PS50172">
    <property type="entry name" value="BRCT"/>
    <property type="match status" value="1"/>
</dbReference>
<dbReference type="EC" id="2.7.7.7" evidence="9"/>
<dbReference type="InterPro" id="IPR002008">
    <property type="entry name" value="DNA_pol_X_beta-like"/>
</dbReference>
<accession>A0A1D2ABR1</accession>
<dbReference type="Gene3D" id="1.10.150.20">
    <property type="entry name" value="5' to 3' exonuclease, C-terminal subdomain"/>
    <property type="match status" value="1"/>
</dbReference>
<keyword evidence="2 9" id="KW-0808">Transferase</keyword>
<keyword evidence="5 9" id="KW-0239">DNA-directed DNA polymerase</keyword>
<feature type="domain" description="BRCT" evidence="10">
    <location>
        <begin position="11"/>
        <end position="106"/>
    </location>
</feature>
<evidence type="ECO:0000256" key="9">
    <source>
        <dbReference type="RuleBase" id="RU366014"/>
    </source>
</evidence>
<dbReference type="InterPro" id="IPR037160">
    <property type="entry name" value="DNA_Pol_thumb_sf"/>
</dbReference>
<organism evidence="11">
    <name type="scientific">Auxenochlorella protothecoides</name>
    <name type="common">Green microalga</name>
    <name type="synonym">Chlorella protothecoides</name>
    <dbReference type="NCBI Taxonomy" id="3075"/>
    <lineage>
        <taxon>Eukaryota</taxon>
        <taxon>Viridiplantae</taxon>
        <taxon>Chlorophyta</taxon>
        <taxon>core chlorophytes</taxon>
        <taxon>Trebouxiophyceae</taxon>
        <taxon>Chlorellales</taxon>
        <taxon>Chlorellaceae</taxon>
        <taxon>Auxenochlorella</taxon>
    </lineage>
</organism>
<dbReference type="InterPro" id="IPR027421">
    <property type="entry name" value="DNA_pol_lamdba_lyase_dom_sf"/>
</dbReference>
<keyword evidence="3 9" id="KW-0548">Nucleotidyltransferase</keyword>
<name>A0A1D2ABR1_AUXPR</name>
<evidence type="ECO:0000256" key="1">
    <source>
        <dbReference type="ARBA" id="ARBA00001936"/>
    </source>
</evidence>
<evidence type="ECO:0000256" key="2">
    <source>
        <dbReference type="ARBA" id="ARBA00022679"/>
    </source>
</evidence>
<dbReference type="PANTHER" id="PTHR11276:SF28">
    <property type="entry name" value="DNA POLYMERASE LAMBDA"/>
    <property type="match status" value="1"/>
</dbReference>
<dbReference type="GO" id="GO:0016829">
    <property type="term" value="F:lyase activity"/>
    <property type="evidence" value="ECO:0007669"/>
    <property type="project" value="UniProtKB-KW"/>
</dbReference>
<dbReference type="InterPro" id="IPR043519">
    <property type="entry name" value="NT_sf"/>
</dbReference>
<keyword evidence="7" id="KW-0456">Lyase</keyword>
<dbReference type="Gene3D" id="1.10.150.110">
    <property type="entry name" value="DNA polymerase beta, N-terminal domain-like"/>
    <property type="match status" value="1"/>
</dbReference>
<dbReference type="InterPro" id="IPR029398">
    <property type="entry name" value="PolB_thumb"/>
</dbReference>
<dbReference type="SUPFAM" id="SSF52113">
    <property type="entry name" value="BRCT domain"/>
    <property type="match status" value="1"/>
</dbReference>
<evidence type="ECO:0000256" key="5">
    <source>
        <dbReference type="ARBA" id="ARBA00022932"/>
    </source>
</evidence>
<protein>
    <recommendedName>
        <fullName evidence="9">DNA polymerase</fullName>
        <ecNumber evidence="9">2.7.7.7</ecNumber>
    </recommendedName>
</protein>
<dbReference type="Gene3D" id="3.40.50.10190">
    <property type="entry name" value="BRCT domain"/>
    <property type="match status" value="1"/>
</dbReference>
<dbReference type="SMART" id="SM00483">
    <property type="entry name" value="POLXc"/>
    <property type="match status" value="1"/>
</dbReference>
<dbReference type="GO" id="GO:0006303">
    <property type="term" value="P:double-strand break repair via nonhomologous end joining"/>
    <property type="evidence" value="ECO:0007669"/>
    <property type="project" value="TreeGrafter"/>
</dbReference>
<dbReference type="EMBL" id="GDKF01001953">
    <property type="protein sequence ID" value="JAT76669.1"/>
    <property type="molecule type" value="Transcribed_RNA"/>
</dbReference>
<dbReference type="Gene3D" id="3.30.460.10">
    <property type="entry name" value="Beta Polymerase, domain 2"/>
    <property type="match status" value="1"/>
</dbReference>
<dbReference type="InterPro" id="IPR022312">
    <property type="entry name" value="DNA_pol_X"/>
</dbReference>
<evidence type="ECO:0000256" key="3">
    <source>
        <dbReference type="ARBA" id="ARBA00022695"/>
    </source>
</evidence>
<keyword evidence="9" id="KW-0539">Nucleus</keyword>
<evidence type="ECO:0000256" key="6">
    <source>
        <dbReference type="ARBA" id="ARBA00023204"/>
    </source>
</evidence>
<dbReference type="PANTHER" id="PTHR11276">
    <property type="entry name" value="DNA POLYMERASE TYPE-X FAMILY MEMBER"/>
    <property type="match status" value="1"/>
</dbReference>
<dbReference type="Pfam" id="PF14716">
    <property type="entry name" value="HHH_8"/>
    <property type="match status" value="1"/>
</dbReference>
<comment type="catalytic activity">
    <reaction evidence="8 9">
        <text>DNA(n) + a 2'-deoxyribonucleoside 5'-triphosphate = DNA(n+1) + diphosphate</text>
        <dbReference type="Rhea" id="RHEA:22508"/>
        <dbReference type="Rhea" id="RHEA-COMP:17339"/>
        <dbReference type="Rhea" id="RHEA-COMP:17340"/>
        <dbReference type="ChEBI" id="CHEBI:33019"/>
        <dbReference type="ChEBI" id="CHEBI:61560"/>
        <dbReference type="ChEBI" id="CHEBI:173112"/>
        <dbReference type="EC" id="2.7.7.7"/>
    </reaction>
</comment>
<sequence>MSFSGQKRKAEAGQPLDGTHVYIPRSGIRFVSTKLKAWRAGMERLGGRVTQHAQDPGITHALQEGAPGTDTKLLLQQRPGVTAVTPAWLETCLLQGRRVCEARFLPNFHEGNHSSNAEAARHGQMPEMKAEARGTRYRRTWLGPALWRAECADMTLNEFMLQGVYNTARCRGIGNEAIVQALRELAGYEGGIQDDYFTEHGELVINHRIVRYAKAATAVQGCSYKLEGRVRPGQLPFVGPATAEQISDIIRTGTCDALVKFRANLVVKNSRGTPRPDTIGGATRAAFHALPGVGQRTAKHWWDLGLRSYEDLDAAVAEGGLLSQGRKGALSVAQHFSLKHRADLLQGTSAEDVAEAVSRVLESLTRSSGVDGWTVEVVGGEARGGAAHDTDLLVTHKTRGVDHAVQGLLDDLVASGYLFSPSEAMCLVQEGLMPSHLERMRKDLELEDSAAPGVQSLDRFDHIYGVRRTAAGKVRRLDIILAPSEEFAMALVGWTGSRTYLRLLRQHAKDVGMYLNSHRLLRKIDGKARLVPDEAPPIVKGGREAWPVGWHAGRRILRQEDVFELLGVPYREPADRNCP</sequence>
<dbReference type="InterPro" id="IPR036420">
    <property type="entry name" value="BRCT_dom_sf"/>
</dbReference>
<keyword evidence="6 9" id="KW-0234">DNA repair</keyword>
<dbReference type="InterPro" id="IPR002054">
    <property type="entry name" value="DNA-dir_DNA_pol_X"/>
</dbReference>
<dbReference type="GO" id="GO:0003677">
    <property type="term" value="F:DNA binding"/>
    <property type="evidence" value="ECO:0007669"/>
    <property type="project" value="UniProtKB-UniRule"/>
</dbReference>
<dbReference type="Gene3D" id="3.30.210.10">
    <property type="entry name" value="DNA polymerase, thumb domain"/>
    <property type="match status" value="1"/>
</dbReference>
<dbReference type="PRINTS" id="PR00870">
    <property type="entry name" value="DNAPOLXBETA"/>
</dbReference>
<evidence type="ECO:0000259" key="10">
    <source>
        <dbReference type="PROSITE" id="PS50172"/>
    </source>
</evidence>
<dbReference type="AlphaFoldDB" id="A0A1D2ABR1"/>
<comment type="cofactor">
    <cofactor evidence="1">
        <name>Mn(2+)</name>
        <dbReference type="ChEBI" id="CHEBI:29035"/>
    </cofactor>
</comment>
<dbReference type="InterPro" id="IPR010996">
    <property type="entry name" value="HHH_MUS81"/>
</dbReference>
<gene>
    <name evidence="11" type="ORF">g.42863</name>
</gene>
<comment type="subcellular location">
    <subcellularLocation>
        <location evidence="9">Nucleus</location>
    </subcellularLocation>
</comment>
<evidence type="ECO:0000313" key="11">
    <source>
        <dbReference type="EMBL" id="JAT76669.1"/>
    </source>
</evidence>
<dbReference type="GO" id="GO:0046872">
    <property type="term" value="F:metal ion binding"/>
    <property type="evidence" value="ECO:0007669"/>
    <property type="project" value="UniProtKB-UniRule"/>
</dbReference>
<evidence type="ECO:0000256" key="4">
    <source>
        <dbReference type="ARBA" id="ARBA00022763"/>
    </source>
</evidence>
<comment type="similarity">
    <text evidence="9">Belongs to the DNA polymerase type-X family.</text>
</comment>
<dbReference type="Pfam" id="PF14791">
    <property type="entry name" value="DNA_pol_B_thumb"/>
    <property type="match status" value="1"/>
</dbReference>
<evidence type="ECO:0000256" key="7">
    <source>
        <dbReference type="ARBA" id="ARBA00023239"/>
    </source>
</evidence>
<proteinExistence type="inferred from homology"/>
<evidence type="ECO:0000256" key="8">
    <source>
        <dbReference type="ARBA" id="ARBA00049244"/>
    </source>
</evidence>
<comment type="function">
    <text evidence="9">DNA polymerase that functions in several pathways of DNA repair. Involved in base excision repair (BER) responsible for repair of lesions that give rise to abasic (AP) sites in DNA. Also contributes to DNA double-strand break repair by non-homologous end joining and homologous recombination. Has both template-dependent and template-independent (terminal transferase) DNA polymerase activities. Has also a 5'-deoxyribose-5-phosphate lyase (dRP lyase) activity.</text>
</comment>
<dbReference type="SUPFAM" id="SSF47802">
    <property type="entry name" value="DNA polymerase beta, N-terminal domain-like"/>
    <property type="match status" value="1"/>
</dbReference>
<dbReference type="SUPFAM" id="SSF81301">
    <property type="entry name" value="Nucleotidyltransferase"/>
    <property type="match status" value="1"/>
</dbReference>
<reference evidence="11" key="1">
    <citation type="submission" date="2015-08" db="EMBL/GenBank/DDBJ databases">
        <authorList>
            <person name="Babu N.S."/>
            <person name="Beckwith C.J."/>
            <person name="Beseler K.G."/>
            <person name="Brison A."/>
            <person name="Carone J.V."/>
            <person name="Caskin T.P."/>
            <person name="Diamond M."/>
            <person name="Durham M.E."/>
            <person name="Foxe J.M."/>
            <person name="Go M."/>
            <person name="Henderson B.A."/>
            <person name="Jones I.B."/>
            <person name="McGettigan J.A."/>
            <person name="Micheletti S.J."/>
            <person name="Nasrallah M.E."/>
            <person name="Ortiz D."/>
            <person name="Piller C.R."/>
            <person name="Privatt S.R."/>
            <person name="Schneider S.L."/>
            <person name="Sharp S."/>
            <person name="Smith T.C."/>
            <person name="Stanton J.D."/>
            <person name="Ullery H.E."/>
            <person name="Wilson R.J."/>
            <person name="Serrano M.G."/>
            <person name="Buck G."/>
            <person name="Lee V."/>
            <person name="Wang Y."/>
            <person name="Carvalho R."/>
            <person name="Voegtly L."/>
            <person name="Shi R."/>
            <person name="Duckworth R."/>
            <person name="Johnson A."/>
            <person name="Loviza R."/>
            <person name="Walstead R."/>
            <person name="Shah Z."/>
            <person name="Kiflezghi M."/>
            <person name="Wade K."/>
            <person name="Ball S.L."/>
            <person name="Bradley K.W."/>
            <person name="Asai D.J."/>
            <person name="Bowman C.A."/>
            <person name="Russell D.A."/>
            <person name="Pope W.H."/>
            <person name="Jacobs-Sera D."/>
            <person name="Hendrix R.W."/>
            <person name="Hatfull G.F."/>
        </authorList>
    </citation>
    <scope>NUCLEOTIDE SEQUENCE</scope>
</reference>